<name>A0A9W4T763_9GLOM</name>
<evidence type="ECO:0000313" key="1">
    <source>
        <dbReference type="EMBL" id="CAI2195709.1"/>
    </source>
</evidence>
<reference evidence="1" key="1">
    <citation type="submission" date="2022-08" db="EMBL/GenBank/DDBJ databases">
        <authorList>
            <person name="Kallberg Y."/>
            <person name="Tangrot J."/>
            <person name="Rosling A."/>
        </authorList>
    </citation>
    <scope>NUCLEOTIDE SEQUENCE</scope>
    <source>
        <strain evidence="1">Wild A</strain>
    </source>
</reference>
<organism evidence="1 2">
    <name type="scientific">Funneliformis geosporum</name>
    <dbReference type="NCBI Taxonomy" id="1117311"/>
    <lineage>
        <taxon>Eukaryota</taxon>
        <taxon>Fungi</taxon>
        <taxon>Fungi incertae sedis</taxon>
        <taxon>Mucoromycota</taxon>
        <taxon>Glomeromycotina</taxon>
        <taxon>Glomeromycetes</taxon>
        <taxon>Glomerales</taxon>
        <taxon>Glomeraceae</taxon>
        <taxon>Funneliformis</taxon>
    </lineage>
</organism>
<evidence type="ECO:0000313" key="2">
    <source>
        <dbReference type="Proteomes" id="UP001153678"/>
    </source>
</evidence>
<dbReference type="AlphaFoldDB" id="A0A9W4T763"/>
<dbReference type="Proteomes" id="UP001153678">
    <property type="component" value="Unassembled WGS sequence"/>
</dbReference>
<proteinExistence type="predicted"/>
<accession>A0A9W4T763</accession>
<comment type="caution">
    <text evidence="1">The sequence shown here is derived from an EMBL/GenBank/DDBJ whole genome shotgun (WGS) entry which is preliminary data.</text>
</comment>
<keyword evidence="2" id="KW-1185">Reference proteome</keyword>
<feature type="non-terminal residue" evidence="1">
    <location>
        <position position="1"/>
    </location>
</feature>
<dbReference type="EMBL" id="CAMKVN010012893">
    <property type="protein sequence ID" value="CAI2195709.1"/>
    <property type="molecule type" value="Genomic_DNA"/>
</dbReference>
<sequence>MEDVQQKFSDLAEDDFEEEEKIVKATEILGGTVERINLNNNEMAFDEEIVIEDDEQSLPNNATRKIRINEP</sequence>
<protein>
    <submittedName>
        <fullName evidence="1">14083_t:CDS:1</fullName>
    </submittedName>
</protein>
<gene>
    <name evidence="1" type="ORF">FWILDA_LOCUS17213</name>
</gene>